<dbReference type="AlphaFoldDB" id="A0A291QP75"/>
<sequence length="119" mass="13931">MYFIPKEFDFSQLKGDYIQQICFSINNIVLFLERKGSIKMEGRFTLSDEHGNLCIYETYPVNKDFGLLKLLEQRIEELNTNETRSDLIISFENGFVLKLLGEEGYESYTLNIGEDRIII</sequence>
<protein>
    <submittedName>
        <fullName evidence="1">Uncharacterized protein</fullName>
    </submittedName>
</protein>
<gene>
    <name evidence="1" type="ORF">COR50_00250</name>
</gene>
<evidence type="ECO:0000313" key="2">
    <source>
        <dbReference type="Proteomes" id="UP000220133"/>
    </source>
</evidence>
<dbReference type="RefSeq" id="WP_098192105.1">
    <property type="nucleotide sequence ID" value="NZ_CP023777.1"/>
</dbReference>
<evidence type="ECO:0000313" key="1">
    <source>
        <dbReference type="EMBL" id="ATL45715.1"/>
    </source>
</evidence>
<accession>A0A291QP75</accession>
<dbReference type="Proteomes" id="UP000220133">
    <property type="component" value="Chromosome"/>
</dbReference>
<keyword evidence="2" id="KW-1185">Reference proteome</keyword>
<reference evidence="1 2" key="1">
    <citation type="submission" date="2017-10" db="EMBL/GenBank/DDBJ databases">
        <title>Paenichitinophaga pekingensis gen. nov., sp. nov., isolated from activated sludge.</title>
        <authorList>
            <person name="Jin D."/>
            <person name="Kong X."/>
            <person name="Deng Y."/>
            <person name="Bai Z."/>
        </authorList>
    </citation>
    <scope>NUCLEOTIDE SEQUENCE [LARGE SCALE GENOMIC DNA]</scope>
    <source>
        <strain evidence="1 2">13</strain>
    </source>
</reference>
<dbReference type="EMBL" id="CP023777">
    <property type="protein sequence ID" value="ATL45715.1"/>
    <property type="molecule type" value="Genomic_DNA"/>
</dbReference>
<name>A0A291QP75_9BACT</name>
<proteinExistence type="predicted"/>
<dbReference type="KEGG" id="cbae:COR50_00250"/>
<organism evidence="1 2">
    <name type="scientific">Chitinophaga caeni</name>
    <dbReference type="NCBI Taxonomy" id="2029983"/>
    <lineage>
        <taxon>Bacteria</taxon>
        <taxon>Pseudomonadati</taxon>
        <taxon>Bacteroidota</taxon>
        <taxon>Chitinophagia</taxon>
        <taxon>Chitinophagales</taxon>
        <taxon>Chitinophagaceae</taxon>
        <taxon>Chitinophaga</taxon>
    </lineage>
</organism>
<dbReference type="OrthoDB" id="6969506at2"/>